<feature type="region of interest" description="Disordered" evidence="1">
    <location>
        <begin position="401"/>
        <end position="491"/>
    </location>
</feature>
<feature type="compositionally biased region" description="Low complexity" evidence="1">
    <location>
        <begin position="401"/>
        <end position="411"/>
    </location>
</feature>
<evidence type="ECO:0000256" key="1">
    <source>
        <dbReference type="SAM" id="MobiDB-lite"/>
    </source>
</evidence>
<feature type="region of interest" description="Disordered" evidence="1">
    <location>
        <begin position="247"/>
        <end position="387"/>
    </location>
</feature>
<name>A0A6A6X4Z6_9PLEO</name>
<organism evidence="3 4">
    <name type="scientific">Melanomma pulvis-pyrius CBS 109.77</name>
    <dbReference type="NCBI Taxonomy" id="1314802"/>
    <lineage>
        <taxon>Eukaryota</taxon>
        <taxon>Fungi</taxon>
        <taxon>Dikarya</taxon>
        <taxon>Ascomycota</taxon>
        <taxon>Pezizomycotina</taxon>
        <taxon>Dothideomycetes</taxon>
        <taxon>Pleosporomycetidae</taxon>
        <taxon>Pleosporales</taxon>
        <taxon>Melanommataceae</taxon>
        <taxon>Melanomma</taxon>
    </lineage>
</organism>
<feature type="region of interest" description="Disordered" evidence="1">
    <location>
        <begin position="103"/>
        <end position="137"/>
    </location>
</feature>
<feature type="compositionally biased region" description="Polar residues" evidence="1">
    <location>
        <begin position="189"/>
        <end position="201"/>
    </location>
</feature>
<keyword evidence="4" id="KW-1185">Reference proteome</keyword>
<dbReference type="InterPro" id="IPR018838">
    <property type="entry name" value="ZGRF1-like_N"/>
</dbReference>
<protein>
    <recommendedName>
        <fullName evidence="2">5'-3' DNA helicase ZGRF1-like N-terminal domain-containing protein</fullName>
    </recommendedName>
</protein>
<evidence type="ECO:0000313" key="4">
    <source>
        <dbReference type="Proteomes" id="UP000799757"/>
    </source>
</evidence>
<sequence length="744" mass="80023">MAAPMHGTPRPSALPASQNTALVAKFRCLFTRDLRQKQKRWQDGFLQFHFFNKRVMVYDTARNAIGDAYWKDSHPLQEGDELQTNNNIIVQVEDPMGVTQTDLTPLLERKTKDSPQGKSAPRPLPRPAAPASNVPRIGFQLRHKSLNALLGTPRGPIGKSISMQSPYEARMEKENEWAAERAAKRQKTTHTPIDLTSSSPTKAGRSTVDKVLPLWARTTKAKKATAPPTPVPHPVAAVSLESDVDHMSSGITLPSTPPATEKSRPPPNVTSVPTPIPNPTVPTNARAQITPKLPRAKIRLPQSKPPETPRPPSQPSSPPVSVSNRLSNSVQKPTKQPTKQPSPPESPPREPKAKILRLSTGSKPASSKKPRVRAPSPQSSSDAFEDMEVIQGFLDAQLIIPPSLASPPKSAKVTKSKSSPAPKVRKTKPTSAKKGAAKHTTPDETSSLVAPALKVTKPKLAGKRKVLEKQSSRDISPPLLQAVLPQPPKQPSLELQCNLAASPPKVALSTGGFRMKPKTKRAQGTSTTTIAPSISLPTPRPISVPLPPHPLRANKAGALMSTTELSALLQKPPKTTSLDDDPIEDCSQLSAVSPNRSFRRVRSENDTDAPIPSTSEIWERRNLPTADNPTIQPPGVPATTTTTIEPVAANPKPKPSGLAALVRKTDPRKRFQRTLSLNVDTQVGGMGVGAGIAEGTGSPSPVEKVDADLGPWSTEAFDLFDWRPPGIAREGEVEDRGIGMLVDG</sequence>
<feature type="domain" description="5'-3' DNA helicase ZGRF1-like N-terminal" evidence="2">
    <location>
        <begin position="23"/>
        <end position="103"/>
    </location>
</feature>
<evidence type="ECO:0000259" key="2">
    <source>
        <dbReference type="Pfam" id="PF10382"/>
    </source>
</evidence>
<evidence type="ECO:0000313" key="3">
    <source>
        <dbReference type="EMBL" id="KAF2791195.1"/>
    </source>
</evidence>
<feature type="region of interest" description="Disordered" evidence="1">
    <location>
        <begin position="176"/>
        <end position="205"/>
    </location>
</feature>
<dbReference type="OrthoDB" id="6513042at2759"/>
<dbReference type="InterPro" id="IPR052800">
    <property type="entry name" value="DNA_Repair_Helicase_ZGRF1"/>
</dbReference>
<dbReference type="EMBL" id="MU002032">
    <property type="protein sequence ID" value="KAF2791195.1"/>
    <property type="molecule type" value="Genomic_DNA"/>
</dbReference>
<dbReference type="GO" id="GO:0005634">
    <property type="term" value="C:nucleus"/>
    <property type="evidence" value="ECO:0007669"/>
    <property type="project" value="TreeGrafter"/>
</dbReference>
<dbReference type="PANTHER" id="PTHR28535">
    <property type="entry name" value="ZINC FINGER GRF-TYPE CONTAINING 1"/>
    <property type="match status" value="1"/>
</dbReference>
<proteinExistence type="predicted"/>
<feature type="compositionally biased region" description="Low complexity" evidence="1">
    <location>
        <begin position="319"/>
        <end position="339"/>
    </location>
</feature>
<feature type="compositionally biased region" description="Pro residues" evidence="1">
    <location>
        <begin position="538"/>
        <end position="550"/>
    </location>
</feature>
<reference evidence="3" key="1">
    <citation type="journal article" date="2020" name="Stud. Mycol.">
        <title>101 Dothideomycetes genomes: a test case for predicting lifestyles and emergence of pathogens.</title>
        <authorList>
            <person name="Haridas S."/>
            <person name="Albert R."/>
            <person name="Binder M."/>
            <person name="Bloem J."/>
            <person name="Labutti K."/>
            <person name="Salamov A."/>
            <person name="Andreopoulos B."/>
            <person name="Baker S."/>
            <person name="Barry K."/>
            <person name="Bills G."/>
            <person name="Bluhm B."/>
            <person name="Cannon C."/>
            <person name="Castanera R."/>
            <person name="Culley D."/>
            <person name="Daum C."/>
            <person name="Ezra D."/>
            <person name="Gonzalez J."/>
            <person name="Henrissat B."/>
            <person name="Kuo A."/>
            <person name="Liang C."/>
            <person name="Lipzen A."/>
            <person name="Lutzoni F."/>
            <person name="Magnuson J."/>
            <person name="Mondo S."/>
            <person name="Nolan M."/>
            <person name="Ohm R."/>
            <person name="Pangilinan J."/>
            <person name="Park H.-J."/>
            <person name="Ramirez L."/>
            <person name="Alfaro M."/>
            <person name="Sun H."/>
            <person name="Tritt A."/>
            <person name="Yoshinaga Y."/>
            <person name="Zwiers L.-H."/>
            <person name="Turgeon B."/>
            <person name="Goodwin S."/>
            <person name="Spatafora J."/>
            <person name="Crous P."/>
            <person name="Grigoriev I."/>
        </authorList>
    </citation>
    <scope>NUCLEOTIDE SEQUENCE</scope>
    <source>
        <strain evidence="3">CBS 109.77</strain>
    </source>
</reference>
<feature type="compositionally biased region" description="Pro residues" evidence="1">
    <location>
        <begin position="303"/>
        <end position="318"/>
    </location>
</feature>
<dbReference type="GO" id="GO:0035861">
    <property type="term" value="C:site of double-strand break"/>
    <property type="evidence" value="ECO:0007669"/>
    <property type="project" value="TreeGrafter"/>
</dbReference>
<dbReference type="Pfam" id="PF10382">
    <property type="entry name" value="ZGRF1-like_N"/>
    <property type="match status" value="1"/>
</dbReference>
<gene>
    <name evidence="3" type="ORF">K505DRAFT_351462</name>
</gene>
<feature type="region of interest" description="Disordered" evidence="1">
    <location>
        <begin position="597"/>
        <end position="636"/>
    </location>
</feature>
<accession>A0A6A6X4Z6</accession>
<dbReference type="GO" id="GO:0006302">
    <property type="term" value="P:double-strand break repair"/>
    <property type="evidence" value="ECO:0007669"/>
    <property type="project" value="TreeGrafter"/>
</dbReference>
<dbReference type="PANTHER" id="PTHR28535:SF1">
    <property type="entry name" value="PROTEIN ZGRF1"/>
    <property type="match status" value="1"/>
</dbReference>
<feature type="region of interest" description="Disordered" evidence="1">
    <location>
        <begin position="507"/>
        <end position="553"/>
    </location>
</feature>
<dbReference type="Proteomes" id="UP000799757">
    <property type="component" value="Unassembled WGS sequence"/>
</dbReference>
<dbReference type="AlphaFoldDB" id="A0A6A6X4Z6"/>
<feature type="compositionally biased region" description="Polar residues" evidence="1">
    <location>
        <begin position="522"/>
        <end position="536"/>
    </location>
</feature>